<evidence type="ECO:0000256" key="2">
    <source>
        <dbReference type="ARBA" id="ARBA00005695"/>
    </source>
</evidence>
<keyword evidence="4" id="KW-0732">Signal</keyword>
<protein>
    <recommendedName>
        <fullName evidence="9">Pesticidal crystal protein Cry22Aa Ig-like domain-containing protein</fullName>
    </recommendedName>
</protein>
<dbReference type="GO" id="GO:1904680">
    <property type="term" value="F:peptide transmembrane transporter activity"/>
    <property type="evidence" value="ECO:0007669"/>
    <property type="project" value="TreeGrafter"/>
</dbReference>
<evidence type="ECO:0000259" key="5">
    <source>
        <dbReference type="Pfam" id="PF00496"/>
    </source>
</evidence>
<evidence type="ECO:0000256" key="4">
    <source>
        <dbReference type="ARBA" id="ARBA00022729"/>
    </source>
</evidence>
<dbReference type="InterPro" id="IPR032179">
    <property type="entry name" value="Cry22Aa_Ig-like"/>
</dbReference>
<accession>A0A7U9TJK0</accession>
<comment type="subcellular location">
    <subcellularLocation>
        <location evidence="1">Cell envelope</location>
    </subcellularLocation>
</comment>
<keyword evidence="8" id="KW-1185">Reference proteome</keyword>
<dbReference type="InterPro" id="IPR013783">
    <property type="entry name" value="Ig-like_fold"/>
</dbReference>
<evidence type="ECO:0000313" key="7">
    <source>
        <dbReference type="EMBL" id="BCR36587.1"/>
    </source>
</evidence>
<dbReference type="EMBL" id="AP024412">
    <property type="protein sequence ID" value="BCR36587.1"/>
    <property type="molecule type" value="Genomic_DNA"/>
</dbReference>
<dbReference type="Pfam" id="PF16403">
    <property type="entry name" value="Bact_surface_Ig-like"/>
    <property type="match status" value="1"/>
</dbReference>
<sequence>MKFPKKLLVVFMLLLTSLTVVACKEDPVVVDANPSIAGTGAVAIVLFDEFDPLAGVTATDEEDGDLTSDIVVKTNNVDNTVVGNYSVVYEVEDSAGNVVTATKSVTVSDRALEDYPLAQYLSGVDLSKLKAEDKDIIFNAAERYLLENVYAGVPLYTSAARVIYADRVQLFSETYNGVMGFGTKFSQFTEDDSNVLMYGSTYGNAGEYTWRSAYSTDPTSLNPWNADDSATSDFADLFKGGLYQFFFDSTKESFEILPELADALPVPTGGTVINGKTYAKTWTISVRDDLTWKFHPDTDTSMLPAGFEDLDASDYMWTWKYALDNDWFRARTGGGDFVSQGIKNAAEYLEGSVSWEDVGLKLIDDYTIQLEYTTEKAAFDVLYGFAGAVLTPINQELFEELGDPNTGGTYGEGPADVASSGIYYFDVWTPGQLLTFKKNELFPDADMYNYTGQQFTYIDDSNQVFAEFIAGRLESASVPAAELDNYASDPRIKISPDPTTWRLQINSFGTEANRDFYIENTPGNALDETFVPEPILMYKSMRQALMYGFDRYEAAINVVGTYLPAFTLFTTTYFLDGDSGLGVRSGAAGAALVEDFGGSSYGYFPDVALDLFKQAVAEGIADGYYTAGTASNYTEIELILTWASSGNTNAQAMVANLVEQYEDLLVDDVNFVKVVFQVDDVAFPNNYYDYMMVGATDLGIGGISGSLLDAPSFLDVYSDDNRGGFTLNWGIDTTTALIPVAYNNLDGELVYERWGYNALISALVGNVYVKDGLEQDAWDNAEDLIDAYLDMGGEVTDTVSDGATLAEYILGDTLANVATDEGFDSLVAHIAVTESGKNFLFVISVENNAYKLYSQLGLSTDAEDAIQQFIFTNYGNYNLTVSVGPLTDAEIAADAYIGVDQGYTTLAEIATDVAAPLAYTEVYATTWAEGWSDGVVVLHIGDYYIGWAWL</sequence>
<dbReference type="Pfam" id="PF00496">
    <property type="entry name" value="SBP_bac_5"/>
    <property type="match status" value="1"/>
</dbReference>
<organism evidence="7 8">
    <name type="scientific">Mariniplasma anaerobium</name>
    <dbReference type="NCBI Taxonomy" id="2735436"/>
    <lineage>
        <taxon>Bacteria</taxon>
        <taxon>Bacillati</taxon>
        <taxon>Mycoplasmatota</taxon>
        <taxon>Mollicutes</taxon>
        <taxon>Acholeplasmatales</taxon>
        <taxon>Acholeplasmataceae</taxon>
        <taxon>Mariniplasma</taxon>
    </lineage>
</organism>
<dbReference type="PROSITE" id="PS51257">
    <property type="entry name" value="PROKAR_LIPOPROTEIN"/>
    <property type="match status" value="1"/>
</dbReference>
<dbReference type="InterPro" id="IPR000914">
    <property type="entry name" value="SBP_5_dom"/>
</dbReference>
<dbReference type="RefSeq" id="WP_176239234.1">
    <property type="nucleotide sequence ID" value="NZ_AP024412.1"/>
</dbReference>
<dbReference type="InterPro" id="IPR039424">
    <property type="entry name" value="SBP_5"/>
</dbReference>
<dbReference type="Gene3D" id="3.40.190.10">
    <property type="entry name" value="Periplasmic binding protein-like II"/>
    <property type="match status" value="1"/>
</dbReference>
<evidence type="ECO:0000256" key="3">
    <source>
        <dbReference type="ARBA" id="ARBA00022448"/>
    </source>
</evidence>
<dbReference type="KEGG" id="manr:MPAN_014800"/>
<evidence type="ECO:0000256" key="1">
    <source>
        <dbReference type="ARBA" id="ARBA00004196"/>
    </source>
</evidence>
<dbReference type="PANTHER" id="PTHR30290:SF10">
    <property type="entry name" value="PERIPLASMIC OLIGOPEPTIDE-BINDING PROTEIN-RELATED"/>
    <property type="match status" value="1"/>
</dbReference>
<feature type="domain" description="Pesticidal crystal protein Cry22Aa Ig-like" evidence="6">
    <location>
        <begin position="36"/>
        <end position="107"/>
    </location>
</feature>
<dbReference type="PANTHER" id="PTHR30290">
    <property type="entry name" value="PERIPLASMIC BINDING COMPONENT OF ABC TRANSPORTER"/>
    <property type="match status" value="1"/>
</dbReference>
<dbReference type="AlphaFoldDB" id="A0A7U9TJK0"/>
<dbReference type="Proteomes" id="UP000620133">
    <property type="component" value="Chromosome"/>
</dbReference>
<dbReference type="SUPFAM" id="SSF53850">
    <property type="entry name" value="Periplasmic binding protein-like II"/>
    <property type="match status" value="1"/>
</dbReference>
<dbReference type="GO" id="GO:0030313">
    <property type="term" value="C:cell envelope"/>
    <property type="evidence" value="ECO:0007669"/>
    <property type="project" value="UniProtKB-SubCell"/>
</dbReference>
<name>A0A7U9TJK0_9MOLU</name>
<reference evidence="7" key="1">
    <citation type="submission" date="2021-01" db="EMBL/GenBank/DDBJ databases">
        <title>Draft genome sequence of Acholeplasmataceae bacterium strain Mahy22.</title>
        <authorList>
            <person name="Watanabe M."/>
            <person name="Kojima H."/>
            <person name="Fukui M."/>
        </authorList>
    </citation>
    <scope>NUCLEOTIDE SEQUENCE</scope>
    <source>
        <strain evidence="7">Mahy22</strain>
    </source>
</reference>
<dbReference type="Gene3D" id="3.90.76.10">
    <property type="entry name" value="Dipeptide-binding Protein, Domain 1"/>
    <property type="match status" value="1"/>
</dbReference>
<comment type="similarity">
    <text evidence="2">Belongs to the bacterial solute-binding protein 5 family.</text>
</comment>
<dbReference type="GO" id="GO:0015833">
    <property type="term" value="P:peptide transport"/>
    <property type="evidence" value="ECO:0007669"/>
    <property type="project" value="TreeGrafter"/>
</dbReference>
<dbReference type="Gene3D" id="2.60.40.10">
    <property type="entry name" value="Immunoglobulins"/>
    <property type="match status" value="1"/>
</dbReference>
<gene>
    <name evidence="7" type="ORF">MPAN_014800</name>
</gene>
<dbReference type="Gene3D" id="3.10.105.10">
    <property type="entry name" value="Dipeptide-binding Protein, Domain 3"/>
    <property type="match status" value="1"/>
</dbReference>
<evidence type="ECO:0000259" key="6">
    <source>
        <dbReference type="Pfam" id="PF16403"/>
    </source>
</evidence>
<proteinExistence type="inferred from homology"/>
<evidence type="ECO:0000313" key="8">
    <source>
        <dbReference type="Proteomes" id="UP000620133"/>
    </source>
</evidence>
<evidence type="ECO:0008006" key="9">
    <source>
        <dbReference type="Google" id="ProtNLM"/>
    </source>
</evidence>
<feature type="domain" description="Solute-binding protein family 5" evidence="5">
    <location>
        <begin position="279"/>
        <end position="722"/>
    </location>
</feature>
<keyword evidence="3" id="KW-0813">Transport</keyword>